<name>A0A502GRJ2_9BACT</name>
<keyword evidence="1" id="KW-0812">Transmembrane</keyword>
<comment type="caution">
    <text evidence="2">The sequence shown here is derived from an EMBL/GenBank/DDBJ whole genome shotgun (WGS) entry which is preliminary data.</text>
</comment>
<keyword evidence="1" id="KW-0472">Membrane</keyword>
<gene>
    <name evidence="2" type="ORF">EAH73_14965</name>
</gene>
<feature type="transmembrane region" description="Helical" evidence="1">
    <location>
        <begin position="51"/>
        <end position="72"/>
    </location>
</feature>
<feature type="transmembrane region" description="Helical" evidence="1">
    <location>
        <begin position="188"/>
        <end position="208"/>
    </location>
</feature>
<feature type="transmembrane region" description="Helical" evidence="1">
    <location>
        <begin position="215"/>
        <end position="236"/>
    </location>
</feature>
<protein>
    <submittedName>
        <fullName evidence="2">DUF4239 domain-containing protein</fullName>
    </submittedName>
</protein>
<proteinExistence type="predicted"/>
<dbReference type="Pfam" id="PF14023">
    <property type="entry name" value="Bestrophin-like"/>
    <property type="match status" value="1"/>
</dbReference>
<dbReference type="InterPro" id="IPR025333">
    <property type="entry name" value="DUF4239"/>
</dbReference>
<feature type="transmembrane region" description="Helical" evidence="1">
    <location>
        <begin position="12"/>
        <end position="31"/>
    </location>
</feature>
<dbReference type="Proteomes" id="UP000317646">
    <property type="component" value="Unassembled WGS sequence"/>
</dbReference>
<organism evidence="2 3">
    <name type="scientific">Hymenobacter nivis</name>
    <dbReference type="NCBI Taxonomy" id="1850093"/>
    <lineage>
        <taxon>Bacteria</taxon>
        <taxon>Pseudomonadati</taxon>
        <taxon>Bacteroidota</taxon>
        <taxon>Cytophagia</taxon>
        <taxon>Cytophagales</taxon>
        <taxon>Hymenobacteraceae</taxon>
        <taxon>Hymenobacter</taxon>
    </lineage>
</organism>
<dbReference type="RefSeq" id="WP_140467967.1">
    <property type="nucleotide sequence ID" value="NZ_RCYZ01000006.1"/>
</dbReference>
<accession>A0A502GRJ2</accession>
<keyword evidence="1" id="KW-1133">Transmembrane helix</keyword>
<sequence length="261" mass="29495">MDWIYSLPNWLFFIFCCGTTLVVSLVGMVLLRPWVRAHAGPSAEHNDLVSYFLGTSGVIYGILLGLVAAGVWSNFQTLSAQVDSEATITAALYQDLATYPPAYRRPYQRELRAYVWSVIHQDWPAHHRGEVPQQSSTVLRSFKNHLFDFDPPTSRLRIVHEQAINQLNELLLAHRLRLRGNQTNLPTLLWWVIVLGALITVVISWFFVSDDKPKQVILTSLIALLLGSLLFLTAAMDNPFRGGFSVNASAFESVLYEMVNY</sequence>
<evidence type="ECO:0000313" key="2">
    <source>
        <dbReference type="EMBL" id="TPG64474.1"/>
    </source>
</evidence>
<reference evidence="2 3" key="1">
    <citation type="journal article" date="2019" name="Environ. Microbiol.">
        <title>Species interactions and distinct microbial communities in high Arctic permafrost affected cryosols are associated with the CH4 and CO2 gas fluxes.</title>
        <authorList>
            <person name="Altshuler I."/>
            <person name="Hamel J."/>
            <person name="Turney S."/>
            <person name="Magnuson E."/>
            <person name="Levesque R."/>
            <person name="Greer C."/>
            <person name="Whyte L.G."/>
        </authorList>
    </citation>
    <scope>NUCLEOTIDE SEQUENCE [LARGE SCALE GENOMIC DNA]</scope>
    <source>
        <strain evidence="2 3">S9.2P</strain>
    </source>
</reference>
<evidence type="ECO:0000313" key="3">
    <source>
        <dbReference type="Proteomes" id="UP000317646"/>
    </source>
</evidence>
<dbReference type="AlphaFoldDB" id="A0A502GRJ2"/>
<dbReference type="EMBL" id="RCYZ01000006">
    <property type="protein sequence ID" value="TPG64474.1"/>
    <property type="molecule type" value="Genomic_DNA"/>
</dbReference>
<evidence type="ECO:0000256" key="1">
    <source>
        <dbReference type="SAM" id="Phobius"/>
    </source>
</evidence>
<dbReference type="OrthoDB" id="9776669at2"/>
<keyword evidence="3" id="KW-1185">Reference proteome</keyword>